<dbReference type="InterPro" id="IPR050641">
    <property type="entry name" value="RIFMO-like"/>
</dbReference>
<dbReference type="EMBL" id="JBHMBS010000041">
    <property type="protein sequence ID" value="MFB9681904.1"/>
    <property type="molecule type" value="Genomic_DNA"/>
</dbReference>
<dbReference type="PANTHER" id="PTHR43004:SF19">
    <property type="entry name" value="BINDING MONOOXYGENASE, PUTATIVE (JCVI)-RELATED"/>
    <property type="match status" value="1"/>
</dbReference>
<dbReference type="Gene3D" id="3.40.30.120">
    <property type="match status" value="1"/>
</dbReference>
<evidence type="ECO:0000313" key="5">
    <source>
        <dbReference type="EMBL" id="MFB9681904.1"/>
    </source>
</evidence>
<keyword evidence="5" id="KW-0503">Monooxygenase</keyword>
<dbReference type="Pfam" id="PF01494">
    <property type="entry name" value="FAD_binding_3"/>
    <property type="match status" value="1"/>
</dbReference>
<dbReference type="SUPFAM" id="SSF51905">
    <property type="entry name" value="FAD/NAD(P)-binding domain"/>
    <property type="match status" value="1"/>
</dbReference>
<evidence type="ECO:0000259" key="4">
    <source>
        <dbReference type="Pfam" id="PF01494"/>
    </source>
</evidence>
<protein>
    <submittedName>
        <fullName evidence="5">FAD-dependent monooxygenase</fullName>
    </submittedName>
</protein>
<dbReference type="PANTHER" id="PTHR43004">
    <property type="entry name" value="TRK SYSTEM POTASSIUM UPTAKE PROTEIN"/>
    <property type="match status" value="1"/>
</dbReference>
<keyword evidence="5" id="KW-0560">Oxidoreductase</keyword>
<keyword evidence="6" id="KW-1185">Reference proteome</keyword>
<organism evidence="5 6">
    <name type="scientific">Streptosporangium vulgare</name>
    <dbReference type="NCBI Taxonomy" id="46190"/>
    <lineage>
        <taxon>Bacteria</taxon>
        <taxon>Bacillati</taxon>
        <taxon>Actinomycetota</taxon>
        <taxon>Actinomycetes</taxon>
        <taxon>Streptosporangiales</taxon>
        <taxon>Streptosporangiaceae</taxon>
        <taxon>Streptosporangium</taxon>
    </lineage>
</organism>
<dbReference type="GO" id="GO:0004497">
    <property type="term" value="F:monooxygenase activity"/>
    <property type="evidence" value="ECO:0007669"/>
    <property type="project" value="UniProtKB-KW"/>
</dbReference>
<keyword evidence="3" id="KW-0274">FAD</keyword>
<dbReference type="Gene3D" id="3.50.50.60">
    <property type="entry name" value="FAD/NAD(P)-binding domain"/>
    <property type="match status" value="2"/>
</dbReference>
<sequence>MPATAPEDVVIEDVVIAGAGPNGLMLACELSLAGVRPLVLDRLPGRTEENRANGLVGQVVRMLDRRGLYQRLSGSTEPPRPGPSFVFGAMSLDLRTLDDNPLYGLPVPQRRVEQVLEERATELGVQIRRGHELTGLSQDDQGVTAEVTGPDGPYRLRTRYLVGADGGRSLTRKLSGIDFPGVTTDDTISRTAHVTLPPAMIDPATGGLDVPGYGIIPPFMHHRTERGMFVFAPFPSGPPLLSTTEWDPAHDGDRPLTVEELRESARRVLGADLPLSPPQGQGPHLLRRLTGGNTRLADRFRDRRVLLVGDAAHVHFAIGGPGLNLGLQDTVNLGWKLAAEIHGWAPPGLLDSYETERRPAAQRVVMHTQAQAALIKPGGEITALRELFTELLADRHNVQRIADMMAGADIRYDMGTDDPHPLVGRWAPDLLLDTPTGPVRLARLTAAARPLLLDLTEDASPAKEAAPWHDRVDTLTTHCPDPNPPATALLLRPDGYIAWASAAPRPTSHERDTLRAALTRWFGTTG</sequence>
<evidence type="ECO:0000256" key="1">
    <source>
        <dbReference type="ARBA" id="ARBA00001974"/>
    </source>
</evidence>
<evidence type="ECO:0000313" key="6">
    <source>
        <dbReference type="Proteomes" id="UP001589610"/>
    </source>
</evidence>
<dbReference type="Pfam" id="PF21274">
    <property type="entry name" value="Rng_hyd_C"/>
    <property type="match status" value="1"/>
</dbReference>
<gene>
    <name evidence="5" type="ORF">ACFFRH_41070</name>
</gene>
<name>A0ABV5TRZ6_9ACTN</name>
<dbReference type="RefSeq" id="WP_386163327.1">
    <property type="nucleotide sequence ID" value="NZ_JBHMBS010000041.1"/>
</dbReference>
<dbReference type="PRINTS" id="PR00420">
    <property type="entry name" value="RNGMNOXGNASE"/>
</dbReference>
<evidence type="ECO:0000256" key="3">
    <source>
        <dbReference type="ARBA" id="ARBA00022827"/>
    </source>
</evidence>
<comment type="cofactor">
    <cofactor evidence="1">
        <name>FAD</name>
        <dbReference type="ChEBI" id="CHEBI:57692"/>
    </cofactor>
</comment>
<dbReference type="InterPro" id="IPR002938">
    <property type="entry name" value="FAD-bd"/>
</dbReference>
<proteinExistence type="predicted"/>
<reference evidence="5 6" key="1">
    <citation type="submission" date="2024-09" db="EMBL/GenBank/DDBJ databases">
        <authorList>
            <person name="Sun Q."/>
            <person name="Mori K."/>
        </authorList>
    </citation>
    <scope>NUCLEOTIDE SEQUENCE [LARGE SCALE GENOMIC DNA]</scope>
    <source>
        <strain evidence="5 6">JCM 3028</strain>
    </source>
</reference>
<feature type="domain" description="FAD-binding" evidence="4">
    <location>
        <begin position="13"/>
        <end position="367"/>
    </location>
</feature>
<evidence type="ECO:0000256" key="2">
    <source>
        <dbReference type="ARBA" id="ARBA00022630"/>
    </source>
</evidence>
<dbReference type="InterPro" id="IPR036188">
    <property type="entry name" value="FAD/NAD-bd_sf"/>
</dbReference>
<dbReference type="Proteomes" id="UP001589610">
    <property type="component" value="Unassembled WGS sequence"/>
</dbReference>
<comment type="caution">
    <text evidence="5">The sequence shown here is derived from an EMBL/GenBank/DDBJ whole genome shotgun (WGS) entry which is preliminary data.</text>
</comment>
<accession>A0ABV5TRZ6</accession>
<keyword evidence="2" id="KW-0285">Flavoprotein</keyword>